<reference evidence="1 2" key="1">
    <citation type="submission" date="2014-04" db="EMBL/GenBank/DDBJ databases">
        <authorList>
            <consortium name="DOE Joint Genome Institute"/>
            <person name="Kuo A."/>
            <person name="Kohler A."/>
            <person name="Jargeat P."/>
            <person name="Nagy L.G."/>
            <person name="Floudas D."/>
            <person name="Copeland A."/>
            <person name="Barry K.W."/>
            <person name="Cichocki N."/>
            <person name="Veneault-Fourrey C."/>
            <person name="LaButti K."/>
            <person name="Lindquist E.A."/>
            <person name="Lipzen A."/>
            <person name="Lundell T."/>
            <person name="Morin E."/>
            <person name="Murat C."/>
            <person name="Sun H."/>
            <person name="Tunlid A."/>
            <person name="Henrissat B."/>
            <person name="Grigoriev I.V."/>
            <person name="Hibbett D.S."/>
            <person name="Martin F."/>
            <person name="Nordberg H.P."/>
            <person name="Cantor M.N."/>
            <person name="Hua S.X."/>
        </authorList>
    </citation>
    <scope>NUCLEOTIDE SEQUENCE [LARGE SCALE GENOMIC DNA]</scope>
    <source>
        <strain evidence="1 2">Ve08.2h10</strain>
    </source>
</reference>
<protein>
    <submittedName>
        <fullName evidence="1">Uncharacterized protein</fullName>
    </submittedName>
</protein>
<evidence type="ECO:0000313" key="1">
    <source>
        <dbReference type="EMBL" id="KIK97933.1"/>
    </source>
</evidence>
<name>A0A0D0DUG5_9AGAM</name>
<reference evidence="2" key="2">
    <citation type="submission" date="2015-01" db="EMBL/GenBank/DDBJ databases">
        <title>Evolutionary Origins and Diversification of the Mycorrhizal Mutualists.</title>
        <authorList>
            <consortium name="DOE Joint Genome Institute"/>
            <consortium name="Mycorrhizal Genomics Consortium"/>
            <person name="Kohler A."/>
            <person name="Kuo A."/>
            <person name="Nagy L.G."/>
            <person name="Floudas D."/>
            <person name="Copeland A."/>
            <person name="Barry K.W."/>
            <person name="Cichocki N."/>
            <person name="Veneault-Fourrey C."/>
            <person name="LaButti K."/>
            <person name="Lindquist E.A."/>
            <person name="Lipzen A."/>
            <person name="Lundell T."/>
            <person name="Morin E."/>
            <person name="Murat C."/>
            <person name="Riley R."/>
            <person name="Ohm R."/>
            <person name="Sun H."/>
            <person name="Tunlid A."/>
            <person name="Henrissat B."/>
            <person name="Grigoriev I.V."/>
            <person name="Hibbett D.S."/>
            <person name="Martin F."/>
        </authorList>
    </citation>
    <scope>NUCLEOTIDE SEQUENCE [LARGE SCALE GENOMIC DNA]</scope>
    <source>
        <strain evidence="2">Ve08.2h10</strain>
    </source>
</reference>
<dbReference type="AlphaFoldDB" id="A0A0D0DUG5"/>
<gene>
    <name evidence="1" type="ORF">PAXRUDRAFT_824433</name>
</gene>
<organism evidence="1 2">
    <name type="scientific">Paxillus rubicundulus Ve08.2h10</name>
    <dbReference type="NCBI Taxonomy" id="930991"/>
    <lineage>
        <taxon>Eukaryota</taxon>
        <taxon>Fungi</taxon>
        <taxon>Dikarya</taxon>
        <taxon>Basidiomycota</taxon>
        <taxon>Agaricomycotina</taxon>
        <taxon>Agaricomycetes</taxon>
        <taxon>Agaricomycetidae</taxon>
        <taxon>Boletales</taxon>
        <taxon>Paxilineae</taxon>
        <taxon>Paxillaceae</taxon>
        <taxon>Paxillus</taxon>
    </lineage>
</organism>
<dbReference type="InParanoid" id="A0A0D0DUG5"/>
<sequence length="62" mass="6702">MCTISRLCGRLGAPPLQGNEHVVIGDHKIAVNTDSLIERSALSHLLPAPERSIKLNVNDENS</sequence>
<accession>A0A0D0DUG5</accession>
<keyword evidence="2" id="KW-1185">Reference proteome</keyword>
<dbReference type="Proteomes" id="UP000054538">
    <property type="component" value="Unassembled WGS sequence"/>
</dbReference>
<evidence type="ECO:0000313" key="2">
    <source>
        <dbReference type="Proteomes" id="UP000054538"/>
    </source>
</evidence>
<proteinExistence type="predicted"/>
<dbReference type="EMBL" id="KN824914">
    <property type="protein sequence ID" value="KIK97933.1"/>
    <property type="molecule type" value="Genomic_DNA"/>
</dbReference>
<dbReference type="HOGENOM" id="CLU_2904876_0_0_1"/>